<comment type="caution">
    <text evidence="1">The sequence shown here is derived from an EMBL/GenBank/DDBJ whole genome shotgun (WGS) entry which is preliminary data.</text>
</comment>
<reference evidence="1 2" key="1">
    <citation type="journal article" date="2018" name="PLoS Genet.">
        <title>Population sequencing reveals clonal diversity and ancestral inbreeding in the grapevine cultivar Chardonnay.</title>
        <authorList>
            <person name="Roach M.J."/>
            <person name="Johnson D.L."/>
            <person name="Bohlmann J."/>
            <person name="van Vuuren H.J."/>
            <person name="Jones S.J."/>
            <person name="Pretorius I.S."/>
            <person name="Schmidt S.A."/>
            <person name="Borneman A.R."/>
        </authorList>
    </citation>
    <scope>NUCLEOTIDE SEQUENCE [LARGE SCALE GENOMIC DNA]</scope>
    <source>
        <strain evidence="2">cv. Chardonnay</strain>
        <tissue evidence="1">Leaf</tissue>
    </source>
</reference>
<sequence>MGLEDVMSTLEELRSIEPESIFTFSTFLQLDSGCMRPRWPTVSGFEPREAIQRLCGLTCLGDGQTIGTQPDRAQSSPSSHDLLHLIATRRTSRREHDPVLPYGRLPYSSFKDVGVDLSRETDFEAPTSYDTYDEQSLGRMKFEKAPDGSWIRRSERQLGIRDRCIPEQRRGRDQRDGGWSEGIHVEATFLEPMMTEPSYTVGPSSQPSFTELPHTEATISGTSRLIMRLGWMSQLRLAPLGLV</sequence>
<dbReference type="Proteomes" id="UP000288805">
    <property type="component" value="Unassembled WGS sequence"/>
</dbReference>
<protein>
    <submittedName>
        <fullName evidence="1">Uncharacterized protein</fullName>
    </submittedName>
</protein>
<dbReference type="AlphaFoldDB" id="A0A438G6Y5"/>
<organism evidence="1 2">
    <name type="scientific">Vitis vinifera</name>
    <name type="common">Grape</name>
    <dbReference type="NCBI Taxonomy" id="29760"/>
    <lineage>
        <taxon>Eukaryota</taxon>
        <taxon>Viridiplantae</taxon>
        <taxon>Streptophyta</taxon>
        <taxon>Embryophyta</taxon>
        <taxon>Tracheophyta</taxon>
        <taxon>Spermatophyta</taxon>
        <taxon>Magnoliopsida</taxon>
        <taxon>eudicotyledons</taxon>
        <taxon>Gunneridae</taxon>
        <taxon>Pentapetalae</taxon>
        <taxon>rosids</taxon>
        <taxon>Vitales</taxon>
        <taxon>Vitaceae</taxon>
        <taxon>Viteae</taxon>
        <taxon>Vitis</taxon>
    </lineage>
</organism>
<accession>A0A438G6Y5</accession>
<dbReference type="EMBL" id="QGNW01000558">
    <property type="protein sequence ID" value="RVW67934.1"/>
    <property type="molecule type" value="Genomic_DNA"/>
</dbReference>
<name>A0A438G6Y5_VITVI</name>
<proteinExistence type="predicted"/>
<gene>
    <name evidence="1" type="ORF">CK203_064384</name>
</gene>
<evidence type="ECO:0000313" key="1">
    <source>
        <dbReference type="EMBL" id="RVW67934.1"/>
    </source>
</evidence>
<evidence type="ECO:0000313" key="2">
    <source>
        <dbReference type="Proteomes" id="UP000288805"/>
    </source>
</evidence>